<feature type="domain" description="PknH-like extracellular" evidence="3">
    <location>
        <begin position="43"/>
        <end position="218"/>
    </location>
</feature>
<dbReference type="InterPro" id="IPR026954">
    <property type="entry name" value="PknH-like_Extracell"/>
</dbReference>
<dbReference type="Gene3D" id="3.40.1000.70">
    <property type="entry name" value="PknH-like extracellular domain"/>
    <property type="match status" value="1"/>
</dbReference>
<evidence type="ECO:0000313" key="4">
    <source>
        <dbReference type="EMBL" id="PQM45650.1"/>
    </source>
</evidence>
<evidence type="ECO:0000256" key="1">
    <source>
        <dbReference type="SAM" id="MobiDB-lite"/>
    </source>
</evidence>
<dbReference type="PROSITE" id="PS51257">
    <property type="entry name" value="PROKAR_LIPOPROTEIN"/>
    <property type="match status" value="1"/>
</dbReference>
<dbReference type="RefSeq" id="WP_083341980.1">
    <property type="nucleotide sequence ID" value="NZ_MLQM01000176.1"/>
</dbReference>
<feature type="compositionally biased region" description="Polar residues" evidence="1">
    <location>
        <begin position="32"/>
        <end position="44"/>
    </location>
</feature>
<comment type="caution">
    <text evidence="4">The sequence shown here is derived from an EMBL/GenBank/DDBJ whole genome shotgun (WGS) entry which is preliminary data.</text>
</comment>
<evidence type="ECO:0000259" key="3">
    <source>
        <dbReference type="Pfam" id="PF14032"/>
    </source>
</evidence>
<dbReference type="AlphaFoldDB" id="A0A2S8BG49"/>
<accession>A0A2S8BG49</accession>
<keyword evidence="2" id="KW-0732">Signal</keyword>
<feature type="signal peptide" evidence="2">
    <location>
        <begin position="1"/>
        <end position="20"/>
    </location>
</feature>
<feature type="chain" id="PRO_5039485719" description="PknH-like extracellular domain-containing protein" evidence="2">
    <location>
        <begin position="21"/>
        <end position="224"/>
    </location>
</feature>
<evidence type="ECO:0000313" key="5">
    <source>
        <dbReference type="Proteomes" id="UP000238296"/>
    </source>
</evidence>
<dbReference type="Pfam" id="PF14032">
    <property type="entry name" value="PknH_C"/>
    <property type="match status" value="1"/>
</dbReference>
<name>A0A2S8BG49_9MYCO</name>
<protein>
    <recommendedName>
        <fullName evidence="3">PknH-like extracellular domain-containing protein</fullName>
    </recommendedName>
</protein>
<feature type="region of interest" description="Disordered" evidence="1">
    <location>
        <begin position="24"/>
        <end position="44"/>
    </location>
</feature>
<dbReference type="Proteomes" id="UP000238296">
    <property type="component" value="Unassembled WGS sequence"/>
</dbReference>
<sequence length="224" mass="23863">MNYWVRAVVALAVAATLVSGCGKGSVAESHGDTTTTPPARQSVTASEIESLPVPFDDVKAMAGDELQHSNITREPTDYAAMSPTSPCFLPDSGTADVAVFGHEPLAFRNVMYTGFSNVFAEQALAVYASESVAKDKFTRFVQGLHTCAASHPAGMDTPSSTVNTATWQRHLSGVNLDPATDMCAEGVKQVQNVMFRVTSCRLDNDAAIAAMMTDRITEKINNPV</sequence>
<evidence type="ECO:0000256" key="2">
    <source>
        <dbReference type="SAM" id="SignalP"/>
    </source>
</evidence>
<dbReference type="InterPro" id="IPR038232">
    <property type="entry name" value="PknH-like_Extracell_sf"/>
</dbReference>
<reference evidence="4 5" key="1">
    <citation type="journal article" date="2017" name="Int. J. Syst. Evol. Microbiol.">
        <title>Mycobacterium talmoniae sp. nov., a slowly growing mycobacterium isolated from human respiratory samples.</title>
        <authorList>
            <person name="Davidson R.M."/>
            <person name="DeGroote M.A."/>
            <person name="Marola J.L."/>
            <person name="Buss S."/>
            <person name="Jones V."/>
            <person name="McNeil M.R."/>
            <person name="Freifeld A.G."/>
            <person name="Elaine Epperson L."/>
            <person name="Hasan N.A."/>
            <person name="Jackson M."/>
            <person name="Iwen P.C."/>
            <person name="Salfinger M."/>
            <person name="Strong M."/>
        </authorList>
    </citation>
    <scope>NUCLEOTIDE SEQUENCE [LARGE SCALE GENOMIC DNA]</scope>
    <source>
        <strain evidence="4 5">ATCC BAA-2683</strain>
    </source>
</reference>
<organism evidence="4 5">
    <name type="scientific">Mycobacterium talmoniae</name>
    <dbReference type="NCBI Taxonomy" id="1858794"/>
    <lineage>
        <taxon>Bacteria</taxon>
        <taxon>Bacillati</taxon>
        <taxon>Actinomycetota</taxon>
        <taxon>Actinomycetes</taxon>
        <taxon>Mycobacteriales</taxon>
        <taxon>Mycobacteriaceae</taxon>
        <taxon>Mycobacterium</taxon>
    </lineage>
</organism>
<gene>
    <name evidence="4" type="ORF">C1Y40_04181</name>
</gene>
<proteinExistence type="predicted"/>
<dbReference type="EMBL" id="PPEA01000606">
    <property type="protein sequence ID" value="PQM45650.1"/>
    <property type="molecule type" value="Genomic_DNA"/>
</dbReference>